<feature type="transmembrane region" description="Helical" evidence="8">
    <location>
        <begin position="110"/>
        <end position="130"/>
    </location>
</feature>
<dbReference type="AlphaFoldDB" id="I2H7G5"/>
<protein>
    <recommendedName>
        <fullName evidence="9">Major facilitator superfamily (MFS) profile domain-containing protein</fullName>
    </recommendedName>
</protein>
<keyword evidence="11" id="KW-1185">Reference proteome</keyword>
<accession>I2H7G5</accession>
<dbReference type="InterPro" id="IPR005828">
    <property type="entry name" value="MFS_sugar_transport-like"/>
</dbReference>
<organism evidence="10 11">
    <name type="scientific">Henningerozyma blattae (strain ATCC 34711 / CBS 6284 / DSM 70876 / NBRC 10599 / NRRL Y-10934 / UCD 77-7)</name>
    <name type="common">Yeast</name>
    <name type="synonym">Tetrapisispora blattae</name>
    <dbReference type="NCBI Taxonomy" id="1071380"/>
    <lineage>
        <taxon>Eukaryota</taxon>
        <taxon>Fungi</taxon>
        <taxon>Dikarya</taxon>
        <taxon>Ascomycota</taxon>
        <taxon>Saccharomycotina</taxon>
        <taxon>Saccharomycetes</taxon>
        <taxon>Saccharomycetales</taxon>
        <taxon>Saccharomycetaceae</taxon>
        <taxon>Henningerozyma</taxon>
    </lineage>
</organism>
<dbReference type="PROSITE" id="PS50850">
    <property type="entry name" value="MFS"/>
    <property type="match status" value="1"/>
</dbReference>
<feature type="transmembrane region" description="Helical" evidence="8">
    <location>
        <begin position="423"/>
        <end position="449"/>
    </location>
</feature>
<evidence type="ECO:0000313" key="11">
    <source>
        <dbReference type="Proteomes" id="UP000002866"/>
    </source>
</evidence>
<dbReference type="SUPFAM" id="SSF103473">
    <property type="entry name" value="MFS general substrate transporter"/>
    <property type="match status" value="1"/>
</dbReference>
<dbReference type="KEGG" id="tbl:TBLA_0H00240"/>
<feature type="transmembrane region" description="Helical" evidence="8">
    <location>
        <begin position="202"/>
        <end position="227"/>
    </location>
</feature>
<dbReference type="EMBL" id="HE806323">
    <property type="protein sequence ID" value="CCH62317.1"/>
    <property type="molecule type" value="Genomic_DNA"/>
</dbReference>
<feature type="transmembrane region" description="Helical" evidence="8">
    <location>
        <begin position="326"/>
        <end position="350"/>
    </location>
</feature>
<dbReference type="GeneID" id="14497474"/>
<dbReference type="PROSITE" id="PS00217">
    <property type="entry name" value="SUGAR_TRANSPORT_2"/>
    <property type="match status" value="1"/>
</dbReference>
<dbReference type="PANTHER" id="PTHR48022:SF50">
    <property type="entry name" value="HEXOSE TRANSPORTER HXT14"/>
    <property type="match status" value="1"/>
</dbReference>
<dbReference type="PRINTS" id="PR00171">
    <property type="entry name" value="SUGRTRNSPORT"/>
</dbReference>
<evidence type="ECO:0000256" key="3">
    <source>
        <dbReference type="ARBA" id="ARBA00022448"/>
    </source>
</evidence>
<feature type="transmembrane region" description="Helical" evidence="8">
    <location>
        <begin position="490"/>
        <end position="510"/>
    </location>
</feature>
<dbReference type="Gene3D" id="1.20.1250.20">
    <property type="entry name" value="MFS general substrate transporter like domains"/>
    <property type="match status" value="1"/>
</dbReference>
<evidence type="ECO:0000256" key="1">
    <source>
        <dbReference type="ARBA" id="ARBA00004141"/>
    </source>
</evidence>
<feature type="transmembrane region" description="Helical" evidence="8">
    <location>
        <begin position="61"/>
        <end position="90"/>
    </location>
</feature>
<comment type="subcellular location">
    <subcellularLocation>
        <location evidence="1">Membrane</location>
        <topology evidence="1">Multi-pass membrane protein</topology>
    </subcellularLocation>
</comment>
<feature type="domain" description="Major facilitator superfamily (MFS) profile" evidence="9">
    <location>
        <begin position="63"/>
        <end position="514"/>
    </location>
</feature>
<evidence type="ECO:0000256" key="7">
    <source>
        <dbReference type="RuleBase" id="RU003346"/>
    </source>
</evidence>
<dbReference type="NCBIfam" id="TIGR00879">
    <property type="entry name" value="SP"/>
    <property type="match status" value="1"/>
</dbReference>
<dbReference type="HOGENOM" id="CLU_001265_30_1_1"/>
<keyword evidence="4 8" id="KW-0812">Transmembrane</keyword>
<dbReference type="RefSeq" id="XP_004181836.1">
    <property type="nucleotide sequence ID" value="XM_004181788.1"/>
</dbReference>
<evidence type="ECO:0000256" key="8">
    <source>
        <dbReference type="SAM" id="Phobius"/>
    </source>
</evidence>
<keyword evidence="3 7" id="KW-0813">Transport</keyword>
<keyword evidence="6 8" id="KW-0472">Membrane</keyword>
<comment type="similarity">
    <text evidence="2 7">Belongs to the major facilitator superfamily. Sugar transporter (TC 2.A.1.1) family.</text>
</comment>
<dbReference type="InterPro" id="IPR003663">
    <property type="entry name" value="Sugar/inositol_transpt"/>
</dbReference>
<dbReference type="eggNOG" id="KOG0254">
    <property type="taxonomic scope" value="Eukaryota"/>
</dbReference>
<dbReference type="InterPro" id="IPR036259">
    <property type="entry name" value="MFS_trans_sf"/>
</dbReference>
<dbReference type="FunCoup" id="I2H7G5">
    <property type="interactions" value="1447"/>
</dbReference>
<evidence type="ECO:0000256" key="5">
    <source>
        <dbReference type="ARBA" id="ARBA00022989"/>
    </source>
</evidence>
<gene>
    <name evidence="10" type="primary">TBLA0H00240</name>
    <name evidence="10" type="ORF">TBLA_0H00240</name>
</gene>
<dbReference type="Pfam" id="PF00083">
    <property type="entry name" value="Sugar_tr"/>
    <property type="match status" value="1"/>
</dbReference>
<dbReference type="OMA" id="IFGWDVG"/>
<evidence type="ECO:0000256" key="2">
    <source>
        <dbReference type="ARBA" id="ARBA00010992"/>
    </source>
</evidence>
<sequence>MSTREDAVTSSFYSEGTTNINESYNFDEEVGPNEFQLENIPVDTLDKSPIVQEPPSLLKPVILCLIISFTGFIFGWDIGTIGGIINMQIFKKSFGNKINPETSERYFDPTLSGLIIGIYNIGAGIGGLTLGKLGDYRGRKMALGIAMCIHLLGLFTELVEDYSWIQFFIGRLLTGIAIGTTAVIVPMYLCENSPLKIRGAMVVLYQLMITLGILTGNISNFICHNIYNDSEDNRAWQVPILLNVFWDSIVFIGLFFIPESAIYLGKLCFDMDGAQKSFAKMNGVAETDRLSMEFINDIKLSAEIEKEENNETPKLKFEFIFGKPKLGYRLLIGILIMTFQQLSGINYFFYYGTTIFKNVGFEDSYLTAIILSLVNFVSTFGGIYLVEQIGRRTCYLLGCLSLNIFMILFASIGNFAINEPYVGVGLIFIVCLYIFFFAITLGPVSFVLVSELFPSRVKAESIAICSFFNWIMNFLVSLVMPLILSRVGFLCGYIFSGFLTIGFIFSWQCVPETKGLTEKEIDDIYQDVKQETH</sequence>
<feature type="transmembrane region" description="Helical" evidence="8">
    <location>
        <begin position="461"/>
        <end position="484"/>
    </location>
</feature>
<feature type="transmembrane region" description="Helical" evidence="8">
    <location>
        <begin position="365"/>
        <end position="386"/>
    </location>
</feature>
<proteinExistence type="inferred from homology"/>
<dbReference type="Proteomes" id="UP000002866">
    <property type="component" value="Chromosome 8"/>
</dbReference>
<feature type="transmembrane region" description="Helical" evidence="8">
    <location>
        <begin position="393"/>
        <end position="417"/>
    </location>
</feature>
<feature type="transmembrane region" description="Helical" evidence="8">
    <location>
        <begin position="165"/>
        <end position="190"/>
    </location>
</feature>
<dbReference type="OrthoDB" id="2241241at2759"/>
<evidence type="ECO:0000259" key="9">
    <source>
        <dbReference type="PROSITE" id="PS50850"/>
    </source>
</evidence>
<dbReference type="PROSITE" id="PS00216">
    <property type="entry name" value="SUGAR_TRANSPORT_1"/>
    <property type="match status" value="1"/>
</dbReference>
<dbReference type="PANTHER" id="PTHR48022">
    <property type="entry name" value="PLASTIDIC GLUCOSE TRANSPORTER 4"/>
    <property type="match status" value="1"/>
</dbReference>
<dbReference type="GO" id="GO:0005886">
    <property type="term" value="C:plasma membrane"/>
    <property type="evidence" value="ECO:0007669"/>
    <property type="project" value="TreeGrafter"/>
</dbReference>
<dbReference type="GO" id="GO:0005351">
    <property type="term" value="F:carbohydrate:proton symporter activity"/>
    <property type="evidence" value="ECO:0007669"/>
    <property type="project" value="TreeGrafter"/>
</dbReference>
<name>I2H7G5_HENB6</name>
<reference evidence="10 11" key="1">
    <citation type="journal article" date="2011" name="Proc. Natl. Acad. Sci. U.S.A.">
        <title>Evolutionary erosion of yeast sex chromosomes by mating-type switching accidents.</title>
        <authorList>
            <person name="Gordon J.L."/>
            <person name="Armisen D."/>
            <person name="Proux-Wera E."/>
            <person name="Oheigeartaigh S.S."/>
            <person name="Byrne K.P."/>
            <person name="Wolfe K.H."/>
        </authorList>
    </citation>
    <scope>NUCLEOTIDE SEQUENCE [LARGE SCALE GENOMIC DNA]</scope>
    <source>
        <strain evidence="11">ATCC 34711 / CBS 6284 / DSM 70876 / NBRC 10599 / NRRL Y-10934 / UCD 77-7</strain>
    </source>
</reference>
<dbReference type="InParanoid" id="I2H7G5"/>
<dbReference type="InterPro" id="IPR005829">
    <property type="entry name" value="Sugar_transporter_CS"/>
</dbReference>
<evidence type="ECO:0000313" key="10">
    <source>
        <dbReference type="EMBL" id="CCH62317.1"/>
    </source>
</evidence>
<evidence type="ECO:0000256" key="4">
    <source>
        <dbReference type="ARBA" id="ARBA00022692"/>
    </source>
</evidence>
<keyword evidence="5 8" id="KW-1133">Transmembrane helix</keyword>
<dbReference type="InterPro" id="IPR050360">
    <property type="entry name" value="MFS_Sugar_Transporters"/>
</dbReference>
<feature type="transmembrane region" description="Helical" evidence="8">
    <location>
        <begin position="239"/>
        <end position="257"/>
    </location>
</feature>
<evidence type="ECO:0000256" key="6">
    <source>
        <dbReference type="ARBA" id="ARBA00023136"/>
    </source>
</evidence>
<feature type="transmembrane region" description="Helical" evidence="8">
    <location>
        <begin position="142"/>
        <end position="159"/>
    </location>
</feature>
<dbReference type="InterPro" id="IPR020846">
    <property type="entry name" value="MFS_dom"/>
</dbReference>